<sequence>MKKLQLVCILTLIVNFCHSQEWMTSFDAAKRLAYVQDKLVFMLWEEATLDPYHVAVEYEKGVDAIVNLFENEELNKLIWKYFVPVVVNESEYPRLFNEIKGKRSQNYIDKFNDDTIKIMDINGNIINTDIVYDEYLDIAKFISYYALNTSVLKGELAGYREVKNFYSAFRLTSKYIDFAILVNKAIKNEIINLSIIYLEEAERYLIDGTYDNLIALQQKMDLIKLKQDLILSNPKKVLRNLKRIDESEIQEENQSLVNFLYFTSYLLLKDETNAREWRAKLSAVDLKKANLIFKNNL</sequence>
<proteinExistence type="predicted"/>
<gene>
    <name evidence="1" type="ORF">ACFO5O_04350</name>
</gene>
<reference evidence="2" key="1">
    <citation type="journal article" date="2019" name="Int. J. Syst. Evol. Microbiol.">
        <title>The Global Catalogue of Microorganisms (GCM) 10K type strain sequencing project: providing services to taxonomists for standard genome sequencing and annotation.</title>
        <authorList>
            <consortium name="The Broad Institute Genomics Platform"/>
            <consortium name="The Broad Institute Genome Sequencing Center for Infectious Disease"/>
            <person name="Wu L."/>
            <person name="Ma J."/>
        </authorList>
    </citation>
    <scope>NUCLEOTIDE SEQUENCE [LARGE SCALE GENOMIC DNA]</scope>
    <source>
        <strain evidence="2">CCUG 63682</strain>
    </source>
</reference>
<protein>
    <submittedName>
        <fullName evidence="1">Uncharacterized protein</fullName>
    </submittedName>
</protein>
<organism evidence="1 2">
    <name type="scientific">Geojedonia litorea</name>
    <dbReference type="NCBI Taxonomy" id="1268269"/>
    <lineage>
        <taxon>Bacteria</taxon>
        <taxon>Pseudomonadati</taxon>
        <taxon>Bacteroidota</taxon>
        <taxon>Flavobacteriia</taxon>
        <taxon>Flavobacteriales</taxon>
        <taxon>Flavobacteriaceae</taxon>
        <taxon>Geojedonia</taxon>
    </lineage>
</organism>
<accession>A0ABV9N291</accession>
<dbReference type="RefSeq" id="WP_387961298.1">
    <property type="nucleotide sequence ID" value="NZ_JBHSGP010000007.1"/>
</dbReference>
<evidence type="ECO:0000313" key="1">
    <source>
        <dbReference type="EMBL" id="MFC4721541.1"/>
    </source>
</evidence>
<keyword evidence="2" id="KW-1185">Reference proteome</keyword>
<name>A0ABV9N291_9FLAO</name>
<dbReference type="EMBL" id="JBHSGP010000007">
    <property type="protein sequence ID" value="MFC4721541.1"/>
    <property type="molecule type" value="Genomic_DNA"/>
</dbReference>
<evidence type="ECO:0000313" key="2">
    <source>
        <dbReference type="Proteomes" id="UP001595953"/>
    </source>
</evidence>
<comment type="caution">
    <text evidence="1">The sequence shown here is derived from an EMBL/GenBank/DDBJ whole genome shotgun (WGS) entry which is preliminary data.</text>
</comment>
<dbReference type="Proteomes" id="UP001595953">
    <property type="component" value="Unassembled WGS sequence"/>
</dbReference>